<reference evidence="2 3" key="1">
    <citation type="journal article" date="2012" name="Stand. Genomic Sci.">
        <title>Complete genome sequencing and analysis of Saprospira grandis str. Lewin, a predatory marine bacterium.</title>
        <authorList>
            <person name="Saw J.H."/>
            <person name="Yuryev A."/>
            <person name="Kanbe M."/>
            <person name="Hou S."/>
            <person name="Young A.G."/>
            <person name="Aizawa S."/>
            <person name="Alam M."/>
        </authorList>
    </citation>
    <scope>NUCLEOTIDE SEQUENCE [LARGE SCALE GENOMIC DNA]</scope>
    <source>
        <strain evidence="2 3">Lewin</strain>
    </source>
</reference>
<dbReference type="STRING" id="984262.SGRA_1165"/>
<dbReference type="EMBL" id="CP002831">
    <property type="protein sequence ID" value="AFC23900.1"/>
    <property type="molecule type" value="Genomic_DNA"/>
</dbReference>
<evidence type="ECO:0000313" key="2">
    <source>
        <dbReference type="EMBL" id="AFC23900.1"/>
    </source>
</evidence>
<sequence length="66" mass="7052">MAAALAAEAEGWAAVAEGQTQRAQPAQGRANSELRDSPTRPQGGAAPNHQKKNISNKSIIYEEFYP</sequence>
<evidence type="ECO:0000313" key="3">
    <source>
        <dbReference type="Proteomes" id="UP000007519"/>
    </source>
</evidence>
<accession>H6L418</accession>
<proteinExistence type="predicted"/>
<dbReference type="AlphaFoldDB" id="H6L418"/>
<feature type="region of interest" description="Disordered" evidence="1">
    <location>
        <begin position="1"/>
        <end position="66"/>
    </location>
</feature>
<dbReference type="eggNOG" id="COG0545">
    <property type="taxonomic scope" value="Bacteria"/>
</dbReference>
<name>H6L418_SAPGL</name>
<gene>
    <name evidence="2" type="ordered locus">SGRA_1165</name>
</gene>
<evidence type="ECO:0000256" key="1">
    <source>
        <dbReference type="SAM" id="MobiDB-lite"/>
    </source>
</evidence>
<keyword evidence="3" id="KW-1185">Reference proteome</keyword>
<dbReference type="KEGG" id="sgn:SGRA_1165"/>
<dbReference type="Proteomes" id="UP000007519">
    <property type="component" value="Chromosome"/>
</dbReference>
<organism evidence="2 3">
    <name type="scientific">Saprospira grandis (strain Lewin)</name>
    <dbReference type="NCBI Taxonomy" id="984262"/>
    <lineage>
        <taxon>Bacteria</taxon>
        <taxon>Pseudomonadati</taxon>
        <taxon>Bacteroidota</taxon>
        <taxon>Saprospiria</taxon>
        <taxon>Saprospirales</taxon>
        <taxon>Saprospiraceae</taxon>
        <taxon>Saprospira</taxon>
    </lineage>
</organism>
<dbReference type="HOGENOM" id="CLU_2828757_0_0_10"/>
<protein>
    <submittedName>
        <fullName evidence="2">Uncharacterized protein</fullName>
    </submittedName>
</protein>
<feature type="compositionally biased region" description="Low complexity" evidence="1">
    <location>
        <begin position="1"/>
        <end position="17"/>
    </location>
</feature>